<dbReference type="PRINTS" id="PR00313">
    <property type="entry name" value="CABNDNGRPT"/>
</dbReference>
<accession>A0ABW2J1H1</accession>
<evidence type="ECO:0000256" key="1">
    <source>
        <dbReference type="SAM" id="MobiDB-lite"/>
    </source>
</evidence>
<keyword evidence="3" id="KW-1185">Reference proteome</keyword>
<evidence type="ECO:0000313" key="2">
    <source>
        <dbReference type="EMBL" id="MFC7296972.1"/>
    </source>
</evidence>
<feature type="compositionally biased region" description="Polar residues" evidence="1">
    <location>
        <begin position="111"/>
        <end position="130"/>
    </location>
</feature>
<feature type="region of interest" description="Disordered" evidence="1">
    <location>
        <begin position="1"/>
        <end position="23"/>
    </location>
</feature>
<feature type="region of interest" description="Disordered" evidence="1">
    <location>
        <begin position="109"/>
        <end position="133"/>
    </location>
</feature>
<evidence type="ECO:0000313" key="3">
    <source>
        <dbReference type="Proteomes" id="UP001596379"/>
    </source>
</evidence>
<dbReference type="RefSeq" id="WP_382232120.1">
    <property type="nucleotide sequence ID" value="NZ_JBHTCC010000001.1"/>
</dbReference>
<dbReference type="Proteomes" id="UP001596379">
    <property type="component" value="Unassembled WGS sequence"/>
</dbReference>
<dbReference type="InterPro" id="IPR011049">
    <property type="entry name" value="Serralysin-like_metalloprot_C"/>
</dbReference>
<sequence>MATAPAAKSSANSSVPPNGAPIKVVTPDQDGNFHPKIAKGDVAHIQIVDVDMVLTLTNGTKVVLAGGALGAMDADVAVLFSDSKDTASRLMDQVGKITLQKFDQPLVLNSEPANSAGHGNQENASSQNDGANDLAGQAQATNAALSAISQALGQLSSVIQNNAQPANEFTSNFTGNGDAQSQPLVKHVAEGIPERPGKTPQEYVIGPNEPAMVVSLFNLTSTRTENGVLYGSGGTPLSSSDGSPGPQFSPQVLTGAAGVHTIYATGKAPTGNVPDNKFVKVLDVSISGDGNVQSLKITGVPSGMSILNATLEADGSYTVAVQPGQKQYSLQLQYDTVAATPGSPIHEQFKLSFSLSVITADGVQTVNSVKSVIVKDANSANDLVYADPVTGESVFVLPAQGVPHTVYAGNDDGVTIYGSNANDSLNGGGGNDTIYGGRGNTYFEGGAGQDMLVGGTGNNTAGYKTSSTGVTVDLSTGLGTGGDAQGDTLSNIQNVIGSAHDDTFVVGVNTRVVDGGTGGSDTISFAASTPSVVVDLTAGTVVGGNAPSVSFVNIENVIGTNANDTFIASSVANVFTGNGGSDTVSYAKANDGHGVTVAMATGDASGGAAGFGQGDVFHGINNVIGTAYSDTFIASATANAFDGGTGGSDTVSYAGSAVGVTVNFVTGRGSSADFDSVNSVYLASNADGDSYIRVQNVIGGSGSDIFVAGIDSVKFDGGAAGNDTVSYVTSNVGVTIDTLLNTGSGGYANGNIYASIEKFIGSSYDDVFKGGTVANQFDGGSGGFDTVDYSASTAVTVDLFNGVGSGGYAQGDTYAHIQNVIGGAGNDIFIANTDKNTFNGGGGSNTVSYAEATDTHGIVVDMATGDVSGANATSYAKGDKFINIQNIIGTAYDDTFIASIASNSFVGNGGLDTVSYVTANDGNGVTVNLKLGTATGGFAAGDTFTDIQNITGTNYNDVFYASALANKFTGGTGSDTVNYSLSAAGVTVDLATANAVGIGGDAAGDTYIGIENIVGSTSADLFYAGIDANKFTGGGGIDTVDYSKANDGNGVTVNLKLGTATGGFAAGDTFTDIQNITGTDYNDVFYASALANKFTGGTGSDTVNYSLSAAGVTVDLATANAVGIGGDAAGDTYIGIENIVGSTSADLFYAGIDANKFTGGGGIDTVDYSKANDGNGVTVNLKLGTATGGFAAGDTFTDIQNITGTDYNDVFYASALANKFTGGTGSDTVNYSLSAAGVTVDLATANALGIGGDAAGDTYVGIENIVGSTSADLFYASNDVNSFSGGGGVDTVDYSKANDGNGVTVNLKLGTATGGFAAGDTFTDIQNITGTNYNDVFYASALANKFTGGTGSDTVNYSLSAAGVTVDLTGATSGIGGDAVGDTYDGIENVVGSTGADLFYASNDVNVFTGNGGVDTVDYSKANDGNGITINLKPTVGTGTGGFAAGDTFNGIQNITGTNYNDIFFAGTAANKFTGGAGSDTVNYSLSAAGVTVDLTGATAGVGGDAAGDTYVGIENVVGSTGVDLFYASNDVNVFTGNGGVDTVDYSKANDGNGVTINLKPTVGTGTGGFAAGDTFNGIQNITGTSYNDIFFAGTAANKFTGGAGSDTVNYSLSAVGVTVDLTGATAGVGGDAAGDTYIGIENVVGSTLADVFYGSVDVNSFTGNGGVDTVDYSKATAGVTASLAAGTGTGGFANGDIYTEITNLVGSAYVDILTGKIGGGSTLTGGAMGDTLSGYAGSLNNTVNYAGSAAVQVNLHTGTGNLGGDAAGDILNNIQNIIGTTNADLFYASLDANNFNGGGGAGADTVSYFYSTSAVTVNLNTTAAATGGFAQGDTFLNAAGAVNITNLIGSIYNDSLTGKAGGGSTLTGGGGADVLTGVGTNNTASYAGSTAVSVDLFDGTGSGGDAQGDTLFNIQNVLGSSGNDVFFGNSAANIFTGGGGIDTVSYSHSTLDVTINLLTGLGTGLGANNLAQGDSYFNINNATGGTGNDTFVANNLVNIFDGGGGAHNLVSYATDSVGVTVDLFTPNAAGVGGLAAGDKYINIQDVIGGSGADTFYANSVANFFTGGGGLDTVSYEKSLTGVTANLNNSAVNTGDAAGDTYTTIENLTGSAASGVTNNLTGNNLANVLTATGTDTTNNLTAFVGGLDTLNGRAGGTNHFYGSLGGTTIFEVNASGTGLQSNVASIDGGGTFTQNAAVLKIYGLGATLSLADLQSTPDSINNITKLDLTANGTTKFIATAASIIDITGGTHELWVDINLATNPVSFGGENVLYTGNDVYFYAANDTNQVTRLATLHLV</sequence>
<name>A0ABW2J1H1_9BURK</name>
<reference evidence="3" key="1">
    <citation type="journal article" date="2019" name="Int. J. Syst. Evol. Microbiol.">
        <title>The Global Catalogue of Microorganisms (GCM) 10K type strain sequencing project: providing services to taxonomists for standard genome sequencing and annotation.</title>
        <authorList>
            <consortium name="The Broad Institute Genomics Platform"/>
            <consortium name="The Broad Institute Genome Sequencing Center for Infectious Disease"/>
            <person name="Wu L."/>
            <person name="Ma J."/>
        </authorList>
    </citation>
    <scope>NUCLEOTIDE SEQUENCE [LARGE SCALE GENOMIC DNA]</scope>
    <source>
        <strain evidence="3">CCUG 36956</strain>
    </source>
</reference>
<comment type="caution">
    <text evidence="2">The sequence shown here is derived from an EMBL/GenBank/DDBJ whole genome shotgun (WGS) entry which is preliminary data.</text>
</comment>
<dbReference type="EMBL" id="JBHTCC010000001">
    <property type="protein sequence ID" value="MFC7296972.1"/>
    <property type="molecule type" value="Genomic_DNA"/>
</dbReference>
<dbReference type="InterPro" id="IPR001343">
    <property type="entry name" value="Hemolysn_Ca-bd"/>
</dbReference>
<gene>
    <name evidence="2" type="ORF">ACFQO0_00800</name>
</gene>
<proteinExistence type="predicted"/>
<dbReference type="Pfam" id="PF00353">
    <property type="entry name" value="HemolysinCabind"/>
    <property type="match status" value="17"/>
</dbReference>
<protein>
    <submittedName>
        <fullName evidence="2">Calcium-binding protein</fullName>
    </submittedName>
</protein>
<organism evidence="2 3">
    <name type="scientific">Herminiimonas aquatilis</name>
    <dbReference type="NCBI Taxonomy" id="345342"/>
    <lineage>
        <taxon>Bacteria</taxon>
        <taxon>Pseudomonadati</taxon>
        <taxon>Pseudomonadota</taxon>
        <taxon>Betaproteobacteria</taxon>
        <taxon>Burkholderiales</taxon>
        <taxon>Oxalobacteraceae</taxon>
        <taxon>Herminiimonas</taxon>
    </lineage>
</organism>
<dbReference type="Gene3D" id="2.150.10.10">
    <property type="entry name" value="Serralysin-like metalloprotease, C-terminal"/>
    <property type="match status" value="12"/>
</dbReference>
<dbReference type="SUPFAM" id="SSF51120">
    <property type="entry name" value="beta-Roll"/>
    <property type="match status" value="8"/>
</dbReference>